<evidence type="ECO:0000313" key="4">
    <source>
        <dbReference type="EMBL" id="KAK2649366.1"/>
    </source>
</evidence>
<evidence type="ECO:0000313" key="5">
    <source>
        <dbReference type="Proteomes" id="UP001280121"/>
    </source>
</evidence>
<dbReference type="PANTHER" id="PTHR31623">
    <property type="entry name" value="F21J9.9"/>
    <property type="match status" value="1"/>
</dbReference>
<keyword evidence="5" id="KW-1185">Reference proteome</keyword>
<keyword evidence="3" id="KW-0012">Acyltransferase</keyword>
<dbReference type="EMBL" id="JANJYI010000005">
    <property type="protein sequence ID" value="KAK2649366.1"/>
    <property type="molecule type" value="Genomic_DNA"/>
</dbReference>
<dbReference type="Pfam" id="PF02458">
    <property type="entry name" value="Transferase"/>
    <property type="match status" value="1"/>
</dbReference>
<dbReference type="InterPro" id="IPR023213">
    <property type="entry name" value="CAT-like_dom_sf"/>
</dbReference>
<protein>
    <submittedName>
        <fullName evidence="4">Uncharacterized protein</fullName>
    </submittedName>
</protein>
<evidence type="ECO:0000256" key="1">
    <source>
        <dbReference type="ARBA" id="ARBA00009861"/>
    </source>
</evidence>
<evidence type="ECO:0000256" key="2">
    <source>
        <dbReference type="ARBA" id="ARBA00022679"/>
    </source>
</evidence>
<keyword evidence="2" id="KW-0808">Transferase</keyword>
<comment type="similarity">
    <text evidence="1">Belongs to the plant acyltransferase family.</text>
</comment>
<accession>A0AAD9WZZ2</accession>
<organism evidence="4 5">
    <name type="scientific">Dipteronia dyeriana</name>
    <dbReference type="NCBI Taxonomy" id="168575"/>
    <lineage>
        <taxon>Eukaryota</taxon>
        <taxon>Viridiplantae</taxon>
        <taxon>Streptophyta</taxon>
        <taxon>Embryophyta</taxon>
        <taxon>Tracheophyta</taxon>
        <taxon>Spermatophyta</taxon>
        <taxon>Magnoliopsida</taxon>
        <taxon>eudicotyledons</taxon>
        <taxon>Gunneridae</taxon>
        <taxon>Pentapetalae</taxon>
        <taxon>rosids</taxon>
        <taxon>malvids</taxon>
        <taxon>Sapindales</taxon>
        <taxon>Sapindaceae</taxon>
        <taxon>Hippocastanoideae</taxon>
        <taxon>Acereae</taxon>
        <taxon>Dipteronia</taxon>
    </lineage>
</organism>
<dbReference type="GO" id="GO:0016746">
    <property type="term" value="F:acyltransferase activity"/>
    <property type="evidence" value="ECO:0007669"/>
    <property type="project" value="UniProtKB-KW"/>
</dbReference>
<gene>
    <name evidence="4" type="ORF">Ddye_016855</name>
</gene>
<sequence length="78" mass="8846">MVFPWTDDYGVTFNKANVAGYMSELIKRPKIELREPLRLYNEEEMLSAQGNLVVQVNHFDRGGVAICVSFRHAIADAC</sequence>
<reference evidence="4" key="1">
    <citation type="journal article" date="2023" name="Plant J.">
        <title>Genome sequences and population genomics provide insights into the demographic history, inbreeding, and mutation load of two 'living fossil' tree species of Dipteronia.</title>
        <authorList>
            <person name="Feng Y."/>
            <person name="Comes H.P."/>
            <person name="Chen J."/>
            <person name="Zhu S."/>
            <person name="Lu R."/>
            <person name="Zhang X."/>
            <person name="Li P."/>
            <person name="Qiu J."/>
            <person name="Olsen K.M."/>
            <person name="Qiu Y."/>
        </authorList>
    </citation>
    <scope>NUCLEOTIDE SEQUENCE</scope>
    <source>
        <tissue evidence="4">Leaf</tissue>
    </source>
</reference>
<dbReference type="Gene3D" id="3.30.559.10">
    <property type="entry name" value="Chloramphenicol acetyltransferase-like domain"/>
    <property type="match status" value="1"/>
</dbReference>
<dbReference type="PANTHER" id="PTHR31623:SF28">
    <property type="entry name" value="BAHD ACYLTRANSFERASE"/>
    <property type="match status" value="1"/>
</dbReference>
<name>A0AAD9WZZ2_9ROSI</name>
<dbReference type="Proteomes" id="UP001280121">
    <property type="component" value="Unassembled WGS sequence"/>
</dbReference>
<comment type="caution">
    <text evidence="4">The sequence shown here is derived from an EMBL/GenBank/DDBJ whole genome shotgun (WGS) entry which is preliminary data.</text>
</comment>
<evidence type="ECO:0000256" key="3">
    <source>
        <dbReference type="ARBA" id="ARBA00023315"/>
    </source>
</evidence>
<dbReference type="AlphaFoldDB" id="A0AAD9WZZ2"/>
<proteinExistence type="inferred from homology"/>